<gene>
    <name evidence="1" type="ORF">AGERDE_LOCUS12768</name>
</gene>
<proteinExistence type="predicted"/>
<dbReference type="EMBL" id="CAJVPL010011198">
    <property type="protein sequence ID" value="CAG8683304.1"/>
    <property type="molecule type" value="Genomic_DNA"/>
</dbReference>
<evidence type="ECO:0000313" key="1">
    <source>
        <dbReference type="EMBL" id="CAG8683304.1"/>
    </source>
</evidence>
<protein>
    <submittedName>
        <fullName evidence="1">861_t:CDS:1</fullName>
    </submittedName>
</protein>
<dbReference type="AlphaFoldDB" id="A0A9N9ES25"/>
<dbReference type="OrthoDB" id="2448306at2759"/>
<comment type="caution">
    <text evidence="1">The sequence shown here is derived from an EMBL/GenBank/DDBJ whole genome shotgun (WGS) entry which is preliminary data.</text>
</comment>
<organism evidence="1 2">
    <name type="scientific">Ambispora gerdemannii</name>
    <dbReference type="NCBI Taxonomy" id="144530"/>
    <lineage>
        <taxon>Eukaryota</taxon>
        <taxon>Fungi</taxon>
        <taxon>Fungi incertae sedis</taxon>
        <taxon>Mucoromycota</taxon>
        <taxon>Glomeromycotina</taxon>
        <taxon>Glomeromycetes</taxon>
        <taxon>Archaeosporales</taxon>
        <taxon>Ambisporaceae</taxon>
        <taxon>Ambispora</taxon>
    </lineage>
</organism>
<name>A0A9N9ES25_9GLOM</name>
<reference evidence="1" key="1">
    <citation type="submission" date="2021-06" db="EMBL/GenBank/DDBJ databases">
        <authorList>
            <person name="Kallberg Y."/>
            <person name="Tangrot J."/>
            <person name="Rosling A."/>
        </authorList>
    </citation>
    <scope>NUCLEOTIDE SEQUENCE</scope>
    <source>
        <strain evidence="1">MT106</strain>
    </source>
</reference>
<accession>A0A9N9ES25</accession>
<dbReference type="Proteomes" id="UP000789831">
    <property type="component" value="Unassembled WGS sequence"/>
</dbReference>
<evidence type="ECO:0000313" key="2">
    <source>
        <dbReference type="Proteomes" id="UP000789831"/>
    </source>
</evidence>
<keyword evidence="2" id="KW-1185">Reference proteome</keyword>
<sequence>MEEWHSVQKKKLEVLQTSFTNLLLDHSAKNLSLELTKHILKTVAESLLAHKSTIRGDVYNYLQESWMNEYGTNHWMHTQSFGKKDHNAVCEHLTNLEIFIRRVFQEECKTKITTLVDGKFREIKQTINEIETRLTSEIVRVWSLDSLVHFGEYNVKDPKKYSKKNFDKLRNQWETEAYLEISKTRLQEYADQIIEAKWAPWKDIGMCTAEKQAWLFEKAAHELRWKSNNIDQFVELNMLMDINQPPWLKI</sequence>